<name>A0A2T3ZRH1_TRIHA</name>
<dbReference type="InterPro" id="IPR047122">
    <property type="entry name" value="Trans-enoyl_RdTase-like"/>
</dbReference>
<dbReference type="InterPro" id="IPR036291">
    <property type="entry name" value="NAD(P)-bd_dom_sf"/>
</dbReference>
<evidence type="ECO:0000259" key="3">
    <source>
        <dbReference type="SMART" id="SM00829"/>
    </source>
</evidence>
<dbReference type="AlphaFoldDB" id="A0A2T3ZRH1"/>
<gene>
    <name evidence="4" type="ORF">M431DRAFT_102329</name>
</gene>
<dbReference type="SUPFAM" id="SSF51735">
    <property type="entry name" value="NAD(P)-binding Rossmann-fold domains"/>
    <property type="match status" value="1"/>
</dbReference>
<comment type="similarity">
    <text evidence="1">Belongs to the zinc-containing alcohol dehydrogenase family.</text>
</comment>
<accession>A0A2T3ZRH1</accession>
<dbReference type="GO" id="GO:0016651">
    <property type="term" value="F:oxidoreductase activity, acting on NAD(P)H"/>
    <property type="evidence" value="ECO:0007669"/>
    <property type="project" value="InterPro"/>
</dbReference>
<dbReference type="EMBL" id="KZ679730">
    <property type="protein sequence ID" value="PTB47396.1"/>
    <property type="molecule type" value="Genomic_DNA"/>
</dbReference>
<feature type="domain" description="Enoyl reductase (ER)" evidence="3">
    <location>
        <begin position="14"/>
        <end position="344"/>
    </location>
</feature>
<protein>
    <recommendedName>
        <fullName evidence="3">Enoyl reductase (ER) domain-containing protein</fullName>
    </recommendedName>
</protein>
<dbReference type="InterPro" id="IPR011032">
    <property type="entry name" value="GroES-like_sf"/>
</dbReference>
<dbReference type="InterPro" id="IPR013149">
    <property type="entry name" value="ADH-like_C"/>
</dbReference>
<dbReference type="PANTHER" id="PTHR45348">
    <property type="entry name" value="HYPOTHETICAL OXIDOREDUCTASE (EUROFUNG)"/>
    <property type="match status" value="1"/>
</dbReference>
<sequence length="347" mass="36969">MITSQKAIVIQGAGVAKLVADRPLPPLRNNSILVRTVAVGLNPTDWKHIDGASGPDPGRLVGCDYAGIVEGIGPNVTKVFKIGDRVFGAAHGSNVLQHDDGTFAEHIVVVGDLQMIIPDGMSFEEAATLGVGLGTVGQSLYQALELAPTARPAKTAVPVLIYGGSTATGTLSIQYAKLSGYTVVTTTSSRNFDLVRSLGADAVFDYHDRECAAKIREFTDNRLKIAFDTVSVDGSANICADALAKGSNVRYHALLPVAFPRDDVKTTMSLAYTVYGQPVHVFGIKVPAKGEDFDFAVKFFTDARELLAKGKLKPHPACIRQGLDNILSGLEEMKANKISGQKLVYKI</sequence>
<dbReference type="STRING" id="983964.A0A2T3ZRH1"/>
<proteinExistence type="inferred from homology"/>
<evidence type="ECO:0000313" key="4">
    <source>
        <dbReference type="EMBL" id="PTB47396.1"/>
    </source>
</evidence>
<dbReference type="InterPro" id="IPR020843">
    <property type="entry name" value="ER"/>
</dbReference>
<reference evidence="4 5" key="1">
    <citation type="submission" date="2016-07" db="EMBL/GenBank/DDBJ databases">
        <title>Multiple horizontal gene transfer events from other fungi enriched the ability of initially mycotrophic Trichoderma (Ascomycota) to feed on dead plant biomass.</title>
        <authorList>
            <consortium name="DOE Joint Genome Institute"/>
            <person name="Aerts A."/>
            <person name="Atanasova L."/>
            <person name="Chenthamara K."/>
            <person name="Zhang J."/>
            <person name="Grujic M."/>
            <person name="Henrissat B."/>
            <person name="Kuo A."/>
            <person name="Salamov A."/>
            <person name="Lipzen A."/>
            <person name="Labutti K."/>
            <person name="Barry K."/>
            <person name="Miao Y."/>
            <person name="Rahimi M.J."/>
            <person name="Shen Q."/>
            <person name="Grigoriev I.V."/>
            <person name="Kubicek C.P."/>
            <person name="Druzhinina I.S."/>
        </authorList>
    </citation>
    <scope>NUCLEOTIDE SEQUENCE [LARGE SCALE GENOMIC DNA]</scope>
    <source>
        <strain evidence="4 5">CBS 226.95</strain>
    </source>
</reference>
<dbReference type="GeneID" id="36619980"/>
<keyword evidence="2" id="KW-0560">Oxidoreductase</keyword>
<dbReference type="Proteomes" id="UP000241690">
    <property type="component" value="Unassembled WGS sequence"/>
</dbReference>
<dbReference type="RefSeq" id="XP_024767073.1">
    <property type="nucleotide sequence ID" value="XM_024911421.1"/>
</dbReference>
<evidence type="ECO:0000256" key="2">
    <source>
        <dbReference type="ARBA" id="ARBA00023002"/>
    </source>
</evidence>
<evidence type="ECO:0000313" key="5">
    <source>
        <dbReference type="Proteomes" id="UP000241690"/>
    </source>
</evidence>
<dbReference type="CDD" id="cd08249">
    <property type="entry name" value="enoyl_reductase_like"/>
    <property type="match status" value="1"/>
</dbReference>
<dbReference type="PANTHER" id="PTHR45348:SF2">
    <property type="entry name" value="ZINC-TYPE ALCOHOL DEHYDROGENASE-LIKE PROTEIN C2E1P3.01"/>
    <property type="match status" value="1"/>
</dbReference>
<dbReference type="SUPFAM" id="SSF50129">
    <property type="entry name" value="GroES-like"/>
    <property type="match status" value="1"/>
</dbReference>
<dbReference type="InterPro" id="IPR013154">
    <property type="entry name" value="ADH-like_N"/>
</dbReference>
<dbReference type="Gene3D" id="3.40.50.720">
    <property type="entry name" value="NAD(P)-binding Rossmann-like Domain"/>
    <property type="match status" value="1"/>
</dbReference>
<evidence type="ECO:0000256" key="1">
    <source>
        <dbReference type="ARBA" id="ARBA00008072"/>
    </source>
</evidence>
<dbReference type="Gene3D" id="3.90.180.10">
    <property type="entry name" value="Medium-chain alcohol dehydrogenases, catalytic domain"/>
    <property type="match status" value="1"/>
</dbReference>
<dbReference type="SMART" id="SM00829">
    <property type="entry name" value="PKS_ER"/>
    <property type="match status" value="1"/>
</dbReference>
<dbReference type="Pfam" id="PF00107">
    <property type="entry name" value="ADH_zinc_N"/>
    <property type="match status" value="1"/>
</dbReference>
<keyword evidence="5" id="KW-1185">Reference proteome</keyword>
<dbReference type="Pfam" id="PF08240">
    <property type="entry name" value="ADH_N"/>
    <property type="match status" value="1"/>
</dbReference>
<organism evidence="4 5">
    <name type="scientific">Trichoderma harzianum CBS 226.95</name>
    <dbReference type="NCBI Taxonomy" id="983964"/>
    <lineage>
        <taxon>Eukaryota</taxon>
        <taxon>Fungi</taxon>
        <taxon>Dikarya</taxon>
        <taxon>Ascomycota</taxon>
        <taxon>Pezizomycotina</taxon>
        <taxon>Sordariomycetes</taxon>
        <taxon>Hypocreomycetidae</taxon>
        <taxon>Hypocreales</taxon>
        <taxon>Hypocreaceae</taxon>
        <taxon>Trichoderma</taxon>
    </lineage>
</organism>